<gene>
    <name evidence="1" type="ORF">HCN44_006502</name>
</gene>
<comment type="caution">
    <text evidence="1">The sequence shown here is derived from an EMBL/GenBank/DDBJ whole genome shotgun (WGS) entry which is preliminary data.</text>
</comment>
<proteinExistence type="predicted"/>
<dbReference type="EMBL" id="JACMRX010000002">
    <property type="protein sequence ID" value="KAF7995395.1"/>
    <property type="molecule type" value="Genomic_DNA"/>
</dbReference>
<dbReference type="Proteomes" id="UP000639338">
    <property type="component" value="Unassembled WGS sequence"/>
</dbReference>
<accession>A0A834Y0C0</accession>
<dbReference type="AlphaFoldDB" id="A0A834Y0C0"/>
<organism evidence="1 2">
    <name type="scientific">Aphidius gifuensis</name>
    <name type="common">Parasitoid wasp</name>
    <dbReference type="NCBI Taxonomy" id="684658"/>
    <lineage>
        <taxon>Eukaryota</taxon>
        <taxon>Metazoa</taxon>
        <taxon>Ecdysozoa</taxon>
        <taxon>Arthropoda</taxon>
        <taxon>Hexapoda</taxon>
        <taxon>Insecta</taxon>
        <taxon>Pterygota</taxon>
        <taxon>Neoptera</taxon>
        <taxon>Endopterygota</taxon>
        <taxon>Hymenoptera</taxon>
        <taxon>Apocrita</taxon>
        <taxon>Ichneumonoidea</taxon>
        <taxon>Braconidae</taxon>
        <taxon>Aphidiinae</taxon>
        <taxon>Aphidius</taxon>
    </lineage>
</organism>
<evidence type="ECO:0000313" key="2">
    <source>
        <dbReference type="Proteomes" id="UP000639338"/>
    </source>
</evidence>
<reference evidence="1 2" key="1">
    <citation type="submission" date="2020-08" db="EMBL/GenBank/DDBJ databases">
        <title>Aphidius gifuensis genome sequencing and assembly.</title>
        <authorList>
            <person name="Du Z."/>
        </authorList>
    </citation>
    <scope>NUCLEOTIDE SEQUENCE [LARGE SCALE GENOMIC DNA]</scope>
    <source>
        <strain evidence="1">YNYX2018</strain>
        <tissue evidence="1">Adults</tissue>
    </source>
</reference>
<sequence>MGNVLRAELGIINVNCKTEFASSDNERSVDPVFSLKKYYHVIIPDLMNDRKLAIDRVYKKADPSDPNYRKFVACFYLIESKLEKAYHMTREEITKILNDFQTSIDVQNVNGKSKNKIFKVVDSLKSSMKNDQQHYQSYGNKSLNFLNECLKLNSTDDLSMEFPNLEMESLMLNDGESVDNEINDNKNGIDDISKISNQREMEKKKVCSELNNSLAINWTSILDMIKNYTLKIKNMYSKANTDLTEDKIKTESSNDYIPHDSCYKDAQTDLTNLLFKALSNIDEYRQQTTEKFENATDTIKEVCEGVEKSNYTHAELKKDVDEFLKNAQSESVVEQLYDAVYNYCTGLSEIRIFNNTKNPHDIKNDIYRDVLGIIDGLGNDHDISTRAAVNSLDSTSENYELMIPCIDSLTNALYDQYKASRNAITDAMYAFENFTRTKINNLAFISSGELLKRDFETTIDSCYQETINPTQKCDFAKLNHLIMKMEEYLAANDDVNIEKIATEIKIKTALKEFHLFSMEINNLVDVCRDIFLPSNKTTEKLSDKYKKTPFELYINLKINELAINHGKINSSQLNSLLNLDNYRSDGLTDINQTYNNLTSSINKSEISMELQDPKKLTCNQYLQENIFDSYTSAYFKIEKTHILYDENIKQNTSQAAQVEKDLKTTLELLKKSRKQLAAKRKLSFFQNVIDQVKKIGTFNSLKDHIEELGVSLAQQMKRNLDLFYARLFGAFDLQNICLDVNRSAQFRLFGLKTVTNTTKIKQGFITKLDNLIHSTIATGIDALDDFKEHSRNSLSNFYTALENILTEGSHYPKFKETISECIKYGENTTIDAYNYLNSTVNRDAKKKYIQIGDETKSLLENAENLQKRLIDIEKECMHYGDGKEICLNEKFDDINERTEEFNNTAVIIKGRSFLLRSHYKDKIAEFRKKIQDAKNRLRPCIHNYINYYRGNEKVTN</sequence>
<protein>
    <submittedName>
        <fullName evidence="1">Uncharacterized protein</fullName>
    </submittedName>
</protein>
<name>A0A834Y0C0_APHGI</name>
<evidence type="ECO:0000313" key="1">
    <source>
        <dbReference type="EMBL" id="KAF7995395.1"/>
    </source>
</evidence>
<keyword evidence="2" id="KW-1185">Reference proteome</keyword>